<dbReference type="Gene3D" id="3.30.450.20">
    <property type="entry name" value="PAS domain"/>
    <property type="match status" value="4"/>
</dbReference>
<evidence type="ECO:0000256" key="1">
    <source>
        <dbReference type="SAM" id="Phobius"/>
    </source>
</evidence>
<dbReference type="InterPro" id="IPR000160">
    <property type="entry name" value="GGDEF_dom"/>
</dbReference>
<dbReference type="SUPFAM" id="SSF55073">
    <property type="entry name" value="Nucleotide cyclase"/>
    <property type="match status" value="1"/>
</dbReference>
<dbReference type="Pfam" id="PF08447">
    <property type="entry name" value="PAS_3"/>
    <property type="match status" value="1"/>
</dbReference>
<feature type="domain" description="PAC" evidence="3">
    <location>
        <begin position="400"/>
        <end position="453"/>
    </location>
</feature>
<dbReference type="PROSITE" id="PS50112">
    <property type="entry name" value="PAS"/>
    <property type="match status" value="2"/>
</dbReference>
<evidence type="ECO:0000259" key="2">
    <source>
        <dbReference type="PROSITE" id="PS50112"/>
    </source>
</evidence>
<dbReference type="NCBIfam" id="TIGR00254">
    <property type="entry name" value="GGDEF"/>
    <property type="match status" value="1"/>
</dbReference>
<evidence type="ECO:0000313" key="6">
    <source>
        <dbReference type="Proteomes" id="UP000215181"/>
    </source>
</evidence>
<proteinExistence type="predicted"/>
<dbReference type="SMART" id="SM00091">
    <property type="entry name" value="PAS"/>
    <property type="match status" value="2"/>
</dbReference>
<dbReference type="InterPro" id="IPR052155">
    <property type="entry name" value="Biofilm_reg_signaling"/>
</dbReference>
<dbReference type="SMART" id="SM00267">
    <property type="entry name" value="GGDEF"/>
    <property type="match status" value="1"/>
</dbReference>
<keyword evidence="1" id="KW-0472">Membrane</keyword>
<dbReference type="SUPFAM" id="SSF55785">
    <property type="entry name" value="PYP-like sensor domain (PAS domain)"/>
    <property type="match status" value="2"/>
</dbReference>
<name>A0A235EX86_9RHOO</name>
<dbReference type="Pfam" id="PF13426">
    <property type="entry name" value="PAS_9"/>
    <property type="match status" value="1"/>
</dbReference>
<feature type="domain" description="PAS" evidence="2">
    <location>
        <begin position="352"/>
        <end position="396"/>
    </location>
</feature>
<dbReference type="AlphaFoldDB" id="A0A235EX86"/>
<dbReference type="Proteomes" id="UP000215181">
    <property type="component" value="Unassembled WGS sequence"/>
</dbReference>
<sequence>MPRNAVWRALAGWVAILLCLGVYWFELNQTHRSQLDQVEANVRLRAEQTVHALALQVSTMVEKLDYLTLQLGQSWLAEGERTFRRTVSVAQHALPEGAVVQVAIASERGEVLFSSLVPEDATVAATKVSIADRSHFAVHLNRAESGLYISHPVLGRISGKWTVQFSRPLHREGRLEGVIVVSVSAEHLSRALRDIFPDPADVALLLRDDGAYLARSHLLEDVLGKSVPADRRFLHDHLVSHGFYDVVAPVDGVERYYAWRRVQDRPLVVSLGLSKSAAMATVRESVRSSGLYNLVATVALLLAALWITRLYLLKSRQTAALAQAGERLEFALEGGDLGTWDWNCVTGENRCNTRWARMLGYAPGEAAPDFATWDASIHPDDRKQVHEALHAHLRAETRQYQTTYRMLRRDGETIWVLDRGRVVSRDEAGRPLRVAGTLLDITERHVVEAALDAERLRLTTLLQRFPGGVLMEDAAGRVTIVNRGMCELLGIGDDPAALQGLPHDALCARVGPQRAAWLNVPDARSEGERRRSVELTDADGRSFEIDWLPIMRDQRQLGRVWLVRDVSDRKQRETALATLASTDALTALPNRRSFMSSLEAASSTLRSNPERQGVLLMIDIDYFKRVNDTYGHAAGDKVLCHVADLIRNGLRQQDAAARLGGEEFSALLLGVAPADARLLADRLRVRIAESSVDTGEGRVAVTVSIGLAALDSAGAEVALKRADRALYAAKAGGRNQVRVYTGEQP</sequence>
<feature type="transmembrane region" description="Helical" evidence="1">
    <location>
        <begin position="291"/>
        <end position="312"/>
    </location>
</feature>
<dbReference type="InterPro" id="IPR043128">
    <property type="entry name" value="Rev_trsase/Diguanyl_cyclase"/>
</dbReference>
<feature type="domain" description="GGDEF" evidence="4">
    <location>
        <begin position="611"/>
        <end position="742"/>
    </location>
</feature>
<dbReference type="FunFam" id="3.30.70.270:FF:000001">
    <property type="entry name" value="Diguanylate cyclase domain protein"/>
    <property type="match status" value="1"/>
</dbReference>
<dbReference type="PROSITE" id="PS50887">
    <property type="entry name" value="GGDEF"/>
    <property type="match status" value="1"/>
</dbReference>
<evidence type="ECO:0000259" key="4">
    <source>
        <dbReference type="PROSITE" id="PS50887"/>
    </source>
</evidence>
<protein>
    <recommendedName>
        <fullName evidence="7">Diguanylate cyclase</fullName>
    </recommendedName>
</protein>
<dbReference type="EMBL" id="NOIH01000019">
    <property type="protein sequence ID" value="OYD53035.1"/>
    <property type="molecule type" value="Genomic_DNA"/>
</dbReference>
<dbReference type="GO" id="GO:0003824">
    <property type="term" value="F:catalytic activity"/>
    <property type="evidence" value="ECO:0007669"/>
    <property type="project" value="UniProtKB-ARBA"/>
</dbReference>
<keyword evidence="1" id="KW-0812">Transmembrane</keyword>
<dbReference type="CDD" id="cd12915">
    <property type="entry name" value="PDC2_DGC_like"/>
    <property type="match status" value="1"/>
</dbReference>
<feature type="domain" description="PAS" evidence="2">
    <location>
        <begin position="454"/>
        <end position="491"/>
    </location>
</feature>
<dbReference type="CDD" id="cd00130">
    <property type="entry name" value="PAS"/>
    <property type="match status" value="1"/>
</dbReference>
<evidence type="ECO:0000259" key="3">
    <source>
        <dbReference type="PROSITE" id="PS50113"/>
    </source>
</evidence>
<dbReference type="CDD" id="cd12914">
    <property type="entry name" value="PDC1_DGC_like"/>
    <property type="match status" value="1"/>
</dbReference>
<organism evidence="5 6">
    <name type="scientific">Thauera propionica</name>
    <dbReference type="NCBI Taxonomy" id="2019431"/>
    <lineage>
        <taxon>Bacteria</taxon>
        <taxon>Pseudomonadati</taxon>
        <taxon>Pseudomonadota</taxon>
        <taxon>Betaproteobacteria</taxon>
        <taxon>Rhodocyclales</taxon>
        <taxon>Zoogloeaceae</taxon>
        <taxon>Thauera</taxon>
    </lineage>
</organism>
<dbReference type="PROSITE" id="PS50113">
    <property type="entry name" value="PAC"/>
    <property type="match status" value="1"/>
</dbReference>
<dbReference type="PANTHER" id="PTHR44757">
    <property type="entry name" value="DIGUANYLATE CYCLASE DGCP"/>
    <property type="match status" value="1"/>
</dbReference>
<accession>A0A235EX86</accession>
<dbReference type="Pfam" id="PF00990">
    <property type="entry name" value="GGDEF"/>
    <property type="match status" value="1"/>
</dbReference>
<dbReference type="Gene3D" id="3.30.70.270">
    <property type="match status" value="1"/>
</dbReference>
<feature type="transmembrane region" description="Helical" evidence="1">
    <location>
        <begin position="6"/>
        <end position="25"/>
    </location>
</feature>
<dbReference type="PANTHER" id="PTHR44757:SF2">
    <property type="entry name" value="BIOFILM ARCHITECTURE MAINTENANCE PROTEIN MBAA"/>
    <property type="match status" value="1"/>
</dbReference>
<dbReference type="InterPro" id="IPR000700">
    <property type="entry name" value="PAS-assoc_C"/>
</dbReference>
<evidence type="ECO:0000313" key="5">
    <source>
        <dbReference type="EMBL" id="OYD53035.1"/>
    </source>
</evidence>
<dbReference type="SMART" id="SM00086">
    <property type="entry name" value="PAC"/>
    <property type="match status" value="2"/>
</dbReference>
<keyword evidence="1" id="KW-1133">Transmembrane helix</keyword>
<dbReference type="InterPro" id="IPR013655">
    <property type="entry name" value="PAS_fold_3"/>
</dbReference>
<reference evidence="5 6" key="1">
    <citation type="submission" date="2017-07" db="EMBL/GenBank/DDBJ databases">
        <title>Thauera sp. KNDSS-Mac4 genome sequence and assembly.</title>
        <authorList>
            <person name="Mayilraj S."/>
        </authorList>
    </citation>
    <scope>NUCLEOTIDE SEQUENCE [LARGE SCALE GENOMIC DNA]</scope>
    <source>
        <strain evidence="5 6">KNDSS-Mac4</strain>
    </source>
</reference>
<dbReference type="NCBIfam" id="TIGR00229">
    <property type="entry name" value="sensory_box"/>
    <property type="match status" value="1"/>
</dbReference>
<comment type="caution">
    <text evidence="5">The sequence shown here is derived from an EMBL/GenBank/DDBJ whole genome shotgun (WGS) entry which is preliminary data.</text>
</comment>
<dbReference type="InterPro" id="IPR035965">
    <property type="entry name" value="PAS-like_dom_sf"/>
</dbReference>
<dbReference type="InterPro" id="IPR001610">
    <property type="entry name" value="PAC"/>
</dbReference>
<dbReference type="CDD" id="cd01949">
    <property type="entry name" value="GGDEF"/>
    <property type="match status" value="1"/>
</dbReference>
<dbReference type="InterPro" id="IPR000014">
    <property type="entry name" value="PAS"/>
</dbReference>
<dbReference type="InterPro" id="IPR029787">
    <property type="entry name" value="Nucleotide_cyclase"/>
</dbReference>
<keyword evidence="6" id="KW-1185">Reference proteome</keyword>
<gene>
    <name evidence="5" type="ORF">CGK74_14795</name>
</gene>
<evidence type="ECO:0008006" key="7">
    <source>
        <dbReference type="Google" id="ProtNLM"/>
    </source>
</evidence>